<dbReference type="EMBL" id="KF900338">
    <property type="protein sequence ID" value="AIE91433.1"/>
    <property type="molecule type" value="Genomic_DNA"/>
</dbReference>
<dbReference type="SUPFAM" id="SSF53383">
    <property type="entry name" value="PLP-dependent transferases"/>
    <property type="match status" value="1"/>
</dbReference>
<protein>
    <submittedName>
        <fullName evidence="1">Uncharacterized protein</fullName>
    </submittedName>
</protein>
<organism evidence="1">
    <name type="scientific">uncultured marine thaumarchaeote AD1000_11_E10</name>
    <dbReference type="NCBI Taxonomy" id="1455890"/>
    <lineage>
        <taxon>Archaea</taxon>
        <taxon>Nitrososphaerota</taxon>
        <taxon>environmental samples</taxon>
    </lineage>
</organism>
<dbReference type="Gene3D" id="3.90.1150.10">
    <property type="entry name" value="Aspartate Aminotransferase, domain 1"/>
    <property type="match status" value="1"/>
</dbReference>
<dbReference type="InterPro" id="IPR015424">
    <property type="entry name" value="PyrdxlP-dep_Trfase"/>
</dbReference>
<dbReference type="Gene3D" id="3.40.640.10">
    <property type="entry name" value="Type I PLP-dependent aspartate aminotransferase-like (Major domain)"/>
    <property type="match status" value="1"/>
</dbReference>
<dbReference type="InterPro" id="IPR015422">
    <property type="entry name" value="PyrdxlP-dep_Trfase_small"/>
</dbReference>
<name>A0A075FJQ5_9ARCH</name>
<dbReference type="InterPro" id="IPR015421">
    <property type="entry name" value="PyrdxlP-dep_Trfase_major"/>
</dbReference>
<proteinExistence type="predicted"/>
<reference evidence="1" key="1">
    <citation type="journal article" date="2014" name="Genome Biol. Evol.">
        <title>Pangenome evidence for extensive interdomain horizontal transfer affecting lineage core and shell genes in uncultured planktonic thaumarchaeota and euryarchaeota.</title>
        <authorList>
            <person name="Deschamps P."/>
            <person name="Zivanovic Y."/>
            <person name="Moreira D."/>
            <person name="Rodriguez-Valera F."/>
            <person name="Lopez-Garcia P."/>
        </authorList>
    </citation>
    <scope>NUCLEOTIDE SEQUENCE</scope>
</reference>
<sequence length="40" mass="4658">MDNPKTYVATPAIQVMVALKTALEMIMEEGLENRWNRHKK</sequence>
<dbReference type="AlphaFoldDB" id="A0A075FJQ5"/>
<accession>A0A075FJQ5</accession>
<evidence type="ECO:0000313" key="1">
    <source>
        <dbReference type="EMBL" id="AIE91433.1"/>
    </source>
</evidence>